<reference evidence="1" key="1">
    <citation type="submission" date="2020-03" db="EMBL/GenBank/DDBJ databases">
        <title>The deep terrestrial virosphere.</title>
        <authorList>
            <person name="Holmfeldt K."/>
            <person name="Nilsson E."/>
            <person name="Simone D."/>
            <person name="Lopez-Fernandez M."/>
            <person name="Wu X."/>
            <person name="de Brujin I."/>
            <person name="Lundin D."/>
            <person name="Andersson A."/>
            <person name="Bertilsson S."/>
            <person name="Dopson M."/>
        </authorList>
    </citation>
    <scope>NUCLEOTIDE SEQUENCE</scope>
    <source>
        <strain evidence="1">MM415A06122</strain>
        <strain evidence="2">MM415B05879</strain>
    </source>
</reference>
<dbReference type="InterPro" id="IPR024530">
    <property type="entry name" value="QSregVF_b"/>
</dbReference>
<evidence type="ECO:0000313" key="1">
    <source>
        <dbReference type="EMBL" id="QJA68584.1"/>
    </source>
</evidence>
<proteinExistence type="predicted"/>
<protein>
    <submittedName>
        <fullName evidence="1">Putative quorum-sensing-regulated virulence factor</fullName>
    </submittedName>
</protein>
<sequence length="65" mass="7630">MTPQEIKAIEIAQNFKIPFGRYKGKPLDSINSSYLRWLATDCDNAVVSHHADVLWNWREEMDEHI</sequence>
<dbReference type="EMBL" id="MT143533">
    <property type="protein sequence ID" value="QJA97882.1"/>
    <property type="molecule type" value="Genomic_DNA"/>
</dbReference>
<organism evidence="1">
    <name type="scientific">viral metagenome</name>
    <dbReference type="NCBI Taxonomy" id="1070528"/>
    <lineage>
        <taxon>unclassified sequences</taxon>
        <taxon>metagenomes</taxon>
        <taxon>organismal metagenomes</taxon>
    </lineage>
</organism>
<name>A0A6M3JEV4_9ZZZZ</name>
<dbReference type="Pfam" id="PF12843">
    <property type="entry name" value="QSregVF_b"/>
    <property type="match status" value="1"/>
</dbReference>
<evidence type="ECO:0000313" key="2">
    <source>
        <dbReference type="EMBL" id="QJA97882.1"/>
    </source>
</evidence>
<gene>
    <name evidence="1" type="ORF">MM415A06122_0005</name>
    <name evidence="2" type="ORF">MM415B05879_0005</name>
</gene>
<dbReference type="AlphaFoldDB" id="A0A6M3JEV4"/>
<accession>A0A6M3JEV4</accession>
<dbReference type="EMBL" id="MT141630">
    <property type="protein sequence ID" value="QJA68584.1"/>
    <property type="molecule type" value="Genomic_DNA"/>
</dbReference>